<dbReference type="InterPro" id="IPR032578">
    <property type="entry name" value="DUF4919"/>
</dbReference>
<keyword evidence="1" id="KW-0732">Signal</keyword>
<evidence type="ECO:0000256" key="1">
    <source>
        <dbReference type="SAM" id="SignalP"/>
    </source>
</evidence>
<feature type="signal peptide" evidence="1">
    <location>
        <begin position="1"/>
        <end position="17"/>
    </location>
</feature>
<proteinExistence type="predicted"/>
<dbReference type="Proteomes" id="UP001317001">
    <property type="component" value="Chromosome"/>
</dbReference>
<evidence type="ECO:0000313" key="2">
    <source>
        <dbReference type="EMBL" id="UUV20400.1"/>
    </source>
</evidence>
<dbReference type="RefSeq" id="WP_257498302.1">
    <property type="nucleotide sequence ID" value="NZ_CP102382.1"/>
</dbReference>
<protein>
    <submittedName>
        <fullName evidence="2">DUF4919 domain-containing protein</fullName>
    </submittedName>
</protein>
<dbReference type="Pfam" id="PF16266">
    <property type="entry name" value="DUF4919"/>
    <property type="match status" value="1"/>
</dbReference>
<name>A0ABY5NPC7_9FLAO</name>
<dbReference type="EMBL" id="CP102382">
    <property type="protein sequence ID" value="UUV20400.1"/>
    <property type="molecule type" value="Genomic_DNA"/>
</dbReference>
<organism evidence="2 3">
    <name type="scientific">Paenimyroides aestuarii</name>
    <dbReference type="NCBI Taxonomy" id="2968490"/>
    <lineage>
        <taxon>Bacteria</taxon>
        <taxon>Pseudomonadati</taxon>
        <taxon>Bacteroidota</taxon>
        <taxon>Flavobacteriia</taxon>
        <taxon>Flavobacteriales</taxon>
        <taxon>Flavobacteriaceae</taxon>
        <taxon>Paenimyroides</taxon>
    </lineage>
</organism>
<keyword evidence="3" id="KW-1185">Reference proteome</keyword>
<gene>
    <name evidence="2" type="ORF">NPX36_08470</name>
</gene>
<reference evidence="2 3" key="1">
    <citation type="submission" date="2022-08" db="EMBL/GenBank/DDBJ databases">
        <title>Myroides zhujiangensis sp. nov., a novel bacterium isolated from sediment in the Pearl River Estuary.</title>
        <authorList>
            <person name="Cui L."/>
        </authorList>
    </citation>
    <scope>NUCLEOTIDE SEQUENCE [LARGE SCALE GENOMIC DNA]</scope>
    <source>
        <strain evidence="2 3">SCSIO 72103</strain>
    </source>
</reference>
<sequence length="252" mass="29186">MKIFTLVTLLFSLNSIAQVSNATRKVDYKAIEKEITNKKSPYFFEHLKERFIALDTTLTVDDFHHLYYGSTIQNDYNVNRRHTIDEKINGYYNSENISTEQWKEIAKYNEKVLKNDLFIDLNVFDALIAAYHYTGDSEKNIKLSNLFDKLLGAMLETGNGFSQATAMDVISTSHEYYMMNILEFPVSGQQLLRDDEGRSYDLLTIKHPNTASNADENIDEEPTEEKLAENGKLKGLYFDVTRLFELYAKMFN</sequence>
<evidence type="ECO:0000313" key="3">
    <source>
        <dbReference type="Proteomes" id="UP001317001"/>
    </source>
</evidence>
<accession>A0ABY5NPC7</accession>
<feature type="chain" id="PRO_5047233635" evidence="1">
    <location>
        <begin position="18"/>
        <end position="252"/>
    </location>
</feature>